<name>A0A640VLW9_9RHOB</name>
<reference evidence="9 10" key="1">
    <citation type="submission" date="2019-12" db="EMBL/GenBank/DDBJ databases">
        <title>Roseobacter cerasinus sp. nov., isolated from seawater around aquaculture.</title>
        <authorList>
            <person name="Muramatsu S."/>
            <person name="Takabe Y."/>
            <person name="Mori K."/>
            <person name="Takaichi S."/>
            <person name="Hanada S."/>
        </authorList>
    </citation>
    <scope>NUCLEOTIDE SEQUENCE [LARGE SCALE GENOMIC DNA]</scope>
    <source>
        <strain evidence="9 10">AI77</strain>
    </source>
</reference>
<dbReference type="EMBL" id="BLIV01000002">
    <property type="protein sequence ID" value="GFE49448.1"/>
    <property type="molecule type" value="Genomic_DNA"/>
</dbReference>
<dbReference type="PROSITE" id="PS51007">
    <property type="entry name" value="CYTC"/>
    <property type="match status" value="1"/>
</dbReference>
<organism evidence="9 10">
    <name type="scientific">Roseobacter cerasinus</name>
    <dbReference type="NCBI Taxonomy" id="2602289"/>
    <lineage>
        <taxon>Bacteria</taxon>
        <taxon>Pseudomonadati</taxon>
        <taxon>Pseudomonadota</taxon>
        <taxon>Alphaproteobacteria</taxon>
        <taxon>Rhodobacterales</taxon>
        <taxon>Roseobacteraceae</taxon>
        <taxon>Roseobacter</taxon>
    </lineage>
</organism>
<gene>
    <name evidence="9" type="primary">cycA</name>
    <name evidence="9" type="ORF">So717_12010</name>
</gene>
<protein>
    <submittedName>
        <fullName evidence="9">Cytochrome c2</fullName>
    </submittedName>
</protein>
<dbReference type="AlphaFoldDB" id="A0A640VLW9"/>
<sequence>MTRTFAAIIALSVAAPAFADGHSAGDAAAGEKAFSKCKSCHMIVADDGTEIVKGGKTGPNLYGVIGRQAGTADFRYGDDLVAAGEAGLVWDEATLAEYTADPRAFLRTYLDDSKAKSRMAFKLKKGGEDVAAYLASVGPQS</sequence>
<comment type="caution">
    <text evidence="9">The sequence shown here is derived from an EMBL/GenBank/DDBJ whole genome shotgun (WGS) entry which is preliminary data.</text>
</comment>
<proteinExistence type="predicted"/>
<accession>A0A640VLW9</accession>
<keyword evidence="3 6" id="KW-0479">Metal-binding</keyword>
<evidence type="ECO:0000256" key="7">
    <source>
        <dbReference type="SAM" id="SignalP"/>
    </source>
</evidence>
<keyword evidence="7" id="KW-0732">Signal</keyword>
<dbReference type="Proteomes" id="UP000436522">
    <property type="component" value="Unassembled WGS sequence"/>
</dbReference>
<keyword evidence="5 6" id="KW-0408">Iron</keyword>
<dbReference type="InterPro" id="IPR036909">
    <property type="entry name" value="Cyt_c-like_dom_sf"/>
</dbReference>
<dbReference type="RefSeq" id="WP_159975319.1">
    <property type="nucleotide sequence ID" value="NZ_BLIV01000002.1"/>
</dbReference>
<dbReference type="OrthoDB" id="9805828at2"/>
<evidence type="ECO:0000313" key="10">
    <source>
        <dbReference type="Proteomes" id="UP000436522"/>
    </source>
</evidence>
<evidence type="ECO:0000313" key="9">
    <source>
        <dbReference type="EMBL" id="GFE49448.1"/>
    </source>
</evidence>
<dbReference type="InterPro" id="IPR002327">
    <property type="entry name" value="Cyt_c_1A/1B"/>
</dbReference>
<evidence type="ECO:0000256" key="5">
    <source>
        <dbReference type="ARBA" id="ARBA00023004"/>
    </source>
</evidence>
<dbReference type="InterPro" id="IPR009056">
    <property type="entry name" value="Cyt_c-like_dom"/>
</dbReference>
<feature type="chain" id="PRO_5024967844" evidence="7">
    <location>
        <begin position="20"/>
        <end position="141"/>
    </location>
</feature>
<evidence type="ECO:0000256" key="1">
    <source>
        <dbReference type="ARBA" id="ARBA00022448"/>
    </source>
</evidence>
<dbReference type="GO" id="GO:0046872">
    <property type="term" value="F:metal ion binding"/>
    <property type="evidence" value="ECO:0007669"/>
    <property type="project" value="UniProtKB-KW"/>
</dbReference>
<dbReference type="GO" id="GO:0009055">
    <property type="term" value="F:electron transfer activity"/>
    <property type="evidence" value="ECO:0007669"/>
    <property type="project" value="InterPro"/>
</dbReference>
<evidence type="ECO:0000259" key="8">
    <source>
        <dbReference type="PROSITE" id="PS51007"/>
    </source>
</evidence>
<evidence type="ECO:0000256" key="6">
    <source>
        <dbReference type="PROSITE-ProRule" id="PRU00433"/>
    </source>
</evidence>
<keyword evidence="2 6" id="KW-0349">Heme</keyword>
<evidence type="ECO:0000256" key="3">
    <source>
        <dbReference type="ARBA" id="ARBA00022723"/>
    </source>
</evidence>
<dbReference type="SUPFAM" id="SSF46626">
    <property type="entry name" value="Cytochrome c"/>
    <property type="match status" value="1"/>
</dbReference>
<evidence type="ECO:0000256" key="4">
    <source>
        <dbReference type="ARBA" id="ARBA00022982"/>
    </source>
</evidence>
<keyword evidence="1" id="KW-0813">Transport</keyword>
<dbReference type="GO" id="GO:0020037">
    <property type="term" value="F:heme binding"/>
    <property type="evidence" value="ECO:0007669"/>
    <property type="project" value="InterPro"/>
</dbReference>
<feature type="signal peptide" evidence="7">
    <location>
        <begin position="1"/>
        <end position="19"/>
    </location>
</feature>
<evidence type="ECO:0000256" key="2">
    <source>
        <dbReference type="ARBA" id="ARBA00022617"/>
    </source>
</evidence>
<keyword evidence="4" id="KW-0249">Electron transport</keyword>
<dbReference type="PANTHER" id="PTHR11961">
    <property type="entry name" value="CYTOCHROME C"/>
    <property type="match status" value="1"/>
</dbReference>
<dbReference type="Gene3D" id="1.10.760.10">
    <property type="entry name" value="Cytochrome c-like domain"/>
    <property type="match status" value="1"/>
</dbReference>
<feature type="domain" description="Cytochrome c" evidence="8">
    <location>
        <begin position="25"/>
        <end position="138"/>
    </location>
</feature>
<keyword evidence="10" id="KW-1185">Reference proteome</keyword>